<evidence type="ECO:0000313" key="1">
    <source>
        <dbReference type="EMBL" id="PDV99830.1"/>
    </source>
</evidence>
<name>A0A2H3L929_9CHLR</name>
<organism evidence="1 2">
    <name type="scientific">Candidatus Chloroploca asiatica</name>
    <dbReference type="NCBI Taxonomy" id="1506545"/>
    <lineage>
        <taxon>Bacteria</taxon>
        <taxon>Bacillati</taxon>
        <taxon>Chloroflexota</taxon>
        <taxon>Chloroflexia</taxon>
        <taxon>Chloroflexales</taxon>
        <taxon>Chloroflexineae</taxon>
        <taxon>Oscillochloridaceae</taxon>
        <taxon>Candidatus Chloroploca</taxon>
    </lineage>
</organism>
<reference evidence="1 2" key="1">
    <citation type="submission" date="2016-05" db="EMBL/GenBank/DDBJ databases">
        <authorList>
            <person name="Lavstsen T."/>
            <person name="Jespersen J.S."/>
        </authorList>
    </citation>
    <scope>NUCLEOTIDE SEQUENCE [LARGE SCALE GENOMIC DNA]</scope>
    <source>
        <strain evidence="1 2">B7-9</strain>
    </source>
</reference>
<keyword evidence="2" id="KW-1185">Reference proteome</keyword>
<dbReference type="EMBL" id="LYXE01000063">
    <property type="protein sequence ID" value="PDV99830.1"/>
    <property type="molecule type" value="Genomic_DNA"/>
</dbReference>
<comment type="caution">
    <text evidence="1">The sequence shown here is derived from an EMBL/GenBank/DDBJ whole genome shotgun (WGS) entry which is preliminary data.</text>
</comment>
<dbReference type="Proteomes" id="UP000220922">
    <property type="component" value="Unassembled WGS sequence"/>
</dbReference>
<dbReference type="OrthoDB" id="143720at2"/>
<gene>
    <name evidence="1" type="ORF">A9Q02_01045</name>
</gene>
<dbReference type="Pfam" id="PF10720">
    <property type="entry name" value="DUF2515"/>
    <property type="match status" value="1"/>
</dbReference>
<protein>
    <submittedName>
        <fullName evidence="1">Uncharacterized protein</fullName>
    </submittedName>
</protein>
<proteinExistence type="predicted"/>
<sequence length="322" mass="35661">MPTRDEWNAILEHELPPQSTYIARNRAITACYAGWYLQEPWLFKWAGMAAFASFQVGVGLAMVELLLAPHKAVRVEEALASGQSGANNEMAARVFKLMLSLPLALHDAATRPLLLADLELVKQANDAIFNDIGWAHLAYLYGGLDTVEANLTSSDQSGLREAFRMLDAGVHLLCKPEEYQAGLALINQAAVTMLRHEQMTVLPRYMEKMSDLGRRIASLGSWLDFEGGTSLESQASFTFYYGPLAVLTGTRSVTNAADRWQWIEQDVLPKWAKVNATYDEGTPMHNRLISLAHETPTMLQQTAGLMNRFYPALTLQASSPVA</sequence>
<dbReference type="InterPro" id="IPR019658">
    <property type="entry name" value="DUF2515"/>
</dbReference>
<dbReference type="RefSeq" id="WP_097651593.1">
    <property type="nucleotide sequence ID" value="NZ_LYXE01000063.1"/>
</dbReference>
<accession>A0A2H3L929</accession>
<dbReference type="AlphaFoldDB" id="A0A2H3L929"/>
<evidence type="ECO:0000313" key="2">
    <source>
        <dbReference type="Proteomes" id="UP000220922"/>
    </source>
</evidence>